<evidence type="ECO:0000259" key="1">
    <source>
        <dbReference type="Pfam" id="PF01170"/>
    </source>
</evidence>
<comment type="caution">
    <text evidence="2">The sequence shown here is derived from an EMBL/GenBank/DDBJ whole genome shotgun (WGS) entry which is preliminary data.</text>
</comment>
<dbReference type="GO" id="GO:0016423">
    <property type="term" value="F:tRNA (guanine) methyltransferase activity"/>
    <property type="evidence" value="ECO:0007669"/>
    <property type="project" value="TreeGrafter"/>
</dbReference>
<gene>
    <name evidence="2" type="ORF">ENM78_01175</name>
</gene>
<organism evidence="2">
    <name type="scientific">Fervidicoccus fontis</name>
    <dbReference type="NCBI Taxonomy" id="683846"/>
    <lineage>
        <taxon>Archaea</taxon>
        <taxon>Thermoproteota</taxon>
        <taxon>Thermoprotei</taxon>
        <taxon>Fervidicoccales</taxon>
        <taxon>Fervidicoccaceae</taxon>
        <taxon>Fervidicoccus</taxon>
    </lineage>
</organism>
<dbReference type="SUPFAM" id="SSF53335">
    <property type="entry name" value="S-adenosyl-L-methionine-dependent methyltransferases"/>
    <property type="match status" value="1"/>
</dbReference>
<sequence length="350" mass="39775">MKRSLYYLVYSGKHPCLSKLEAYSLLEGCRFLLELTQLAVFEVESLSGEDLINVQRRSSTIKEIGKVLGIATADSVDSFKALLREALDSCPGREVLVKFTRIQSVSRSLRKLELIRAMRERLRELCVSNVEVKECKREWRSLYSIVLSDGIVLLGKVLSRERKYELLTENPHDLPCYRPGALTPWFSRLLANIAVGRKRFLVLLDPFCGTGSIPLQAMKANQNFVICGELRKDGVYCAKINLDLLGEGVSEIVRWDALRVPLREGSIDAIVTDLPYGRSTRGLVTEERQLAQQFVERLHRILKRGGRAVVVAPAEWRLSCSPNEKVALRYKCPMYVHSTLTREILVYEVE</sequence>
<evidence type="ECO:0000313" key="2">
    <source>
        <dbReference type="EMBL" id="HHQ80067.1"/>
    </source>
</evidence>
<feature type="domain" description="Ribosomal RNA large subunit methyltransferase K/L-like methyltransferase" evidence="1">
    <location>
        <begin position="176"/>
        <end position="341"/>
    </location>
</feature>
<dbReference type="InterPro" id="IPR029063">
    <property type="entry name" value="SAM-dependent_MTases_sf"/>
</dbReference>
<proteinExistence type="predicted"/>
<name>A0A7J3ZJ04_9CREN</name>
<dbReference type="PANTHER" id="PTHR14911">
    <property type="entry name" value="THUMP DOMAIN-CONTAINING"/>
    <property type="match status" value="1"/>
</dbReference>
<dbReference type="CDD" id="cd02440">
    <property type="entry name" value="AdoMet_MTases"/>
    <property type="match status" value="1"/>
</dbReference>
<dbReference type="GO" id="GO:0030488">
    <property type="term" value="P:tRNA methylation"/>
    <property type="evidence" value="ECO:0007669"/>
    <property type="project" value="TreeGrafter"/>
</dbReference>
<dbReference type="InterPro" id="IPR000241">
    <property type="entry name" value="RlmKL-like_Mtase"/>
</dbReference>
<dbReference type="EMBL" id="DRZC01000017">
    <property type="protein sequence ID" value="HHQ80067.1"/>
    <property type="molecule type" value="Genomic_DNA"/>
</dbReference>
<dbReference type="Gene3D" id="3.40.50.150">
    <property type="entry name" value="Vaccinia Virus protein VP39"/>
    <property type="match status" value="1"/>
</dbReference>
<dbReference type="PRINTS" id="PR00507">
    <property type="entry name" value="N12N6MTFRASE"/>
</dbReference>
<protein>
    <submittedName>
        <fullName evidence="2">Methyltransferase domain-containing protein</fullName>
    </submittedName>
</protein>
<dbReference type="AlphaFoldDB" id="A0A7J3ZJ04"/>
<reference evidence="2" key="1">
    <citation type="journal article" date="2020" name="mSystems">
        <title>Genome- and Community-Level Interaction Insights into Carbon Utilization and Element Cycling Functions of Hydrothermarchaeota in Hydrothermal Sediment.</title>
        <authorList>
            <person name="Zhou Z."/>
            <person name="Liu Y."/>
            <person name="Xu W."/>
            <person name="Pan J."/>
            <person name="Luo Z.H."/>
            <person name="Li M."/>
        </authorList>
    </citation>
    <scope>NUCLEOTIDE SEQUENCE [LARGE SCALE GENOMIC DNA]</scope>
    <source>
        <strain evidence="2">SpSt-1116</strain>
    </source>
</reference>
<accession>A0A7J3ZJ04</accession>
<keyword evidence="2" id="KW-0489">Methyltransferase</keyword>
<keyword evidence="2" id="KW-0808">Transferase</keyword>
<dbReference type="PANTHER" id="PTHR14911:SF13">
    <property type="entry name" value="TRNA (GUANINE(6)-N2)-METHYLTRANSFERASE THUMP3"/>
    <property type="match status" value="1"/>
</dbReference>
<dbReference type="Pfam" id="PF01170">
    <property type="entry name" value="UPF0020"/>
    <property type="match status" value="1"/>
</dbReference>